<dbReference type="PANTHER" id="PTHR43722">
    <property type="entry name" value="PROLINE IMINOPEPTIDASE"/>
    <property type="match status" value="1"/>
</dbReference>
<evidence type="ECO:0000313" key="13">
    <source>
        <dbReference type="Proteomes" id="UP000547674"/>
    </source>
</evidence>
<evidence type="ECO:0000256" key="3">
    <source>
        <dbReference type="ARBA" id="ARBA00010088"/>
    </source>
</evidence>
<dbReference type="AlphaFoldDB" id="A0A7Y2E7X3"/>
<evidence type="ECO:0000256" key="9">
    <source>
        <dbReference type="ARBA" id="ARBA00029605"/>
    </source>
</evidence>
<dbReference type="SUPFAM" id="SSF53474">
    <property type="entry name" value="alpha/beta-Hydrolases"/>
    <property type="match status" value="1"/>
</dbReference>
<comment type="subcellular location">
    <subcellularLocation>
        <location evidence="2">Cytoplasm</location>
    </subcellularLocation>
</comment>
<evidence type="ECO:0000259" key="11">
    <source>
        <dbReference type="Pfam" id="PF11954"/>
    </source>
</evidence>
<dbReference type="EMBL" id="JABDJR010000232">
    <property type="protein sequence ID" value="NNF06325.1"/>
    <property type="molecule type" value="Genomic_DNA"/>
</dbReference>
<dbReference type="GO" id="GO:0004177">
    <property type="term" value="F:aminopeptidase activity"/>
    <property type="evidence" value="ECO:0007669"/>
    <property type="project" value="UniProtKB-KW"/>
</dbReference>
<comment type="similarity">
    <text evidence="3">Belongs to the peptidase S33 family.</text>
</comment>
<organism evidence="12 13">
    <name type="scientific">Eiseniibacteriota bacterium</name>
    <dbReference type="NCBI Taxonomy" id="2212470"/>
    <lineage>
        <taxon>Bacteria</taxon>
        <taxon>Candidatus Eiseniibacteriota</taxon>
    </lineage>
</organism>
<dbReference type="Pfam" id="PF00561">
    <property type="entry name" value="Abhydrolase_1"/>
    <property type="match status" value="1"/>
</dbReference>
<dbReference type="InterPro" id="IPR029058">
    <property type="entry name" value="AB_hydrolase_fold"/>
</dbReference>
<evidence type="ECO:0000256" key="5">
    <source>
        <dbReference type="ARBA" id="ARBA00022438"/>
    </source>
</evidence>
<evidence type="ECO:0000256" key="6">
    <source>
        <dbReference type="ARBA" id="ARBA00022490"/>
    </source>
</evidence>
<evidence type="ECO:0000256" key="1">
    <source>
        <dbReference type="ARBA" id="ARBA00001585"/>
    </source>
</evidence>
<dbReference type="GO" id="GO:0006508">
    <property type="term" value="P:proteolysis"/>
    <property type="evidence" value="ECO:0007669"/>
    <property type="project" value="UniProtKB-KW"/>
</dbReference>
<comment type="caution">
    <text evidence="12">The sequence shown here is derived from an EMBL/GenBank/DDBJ whole genome shotgun (WGS) entry which is preliminary data.</text>
</comment>
<comment type="catalytic activity">
    <reaction evidence="1">
        <text>Release of N-terminal proline from a peptide.</text>
        <dbReference type="EC" id="3.4.11.5"/>
    </reaction>
</comment>
<proteinExistence type="inferred from homology"/>
<evidence type="ECO:0000256" key="8">
    <source>
        <dbReference type="ARBA" id="ARBA00022801"/>
    </source>
</evidence>
<dbReference type="Proteomes" id="UP000547674">
    <property type="component" value="Unassembled WGS sequence"/>
</dbReference>
<keyword evidence="8 12" id="KW-0378">Hydrolase</keyword>
<feature type="domain" description="Peptidase S12 Pab87-related C-terminal" evidence="11">
    <location>
        <begin position="497"/>
        <end position="574"/>
    </location>
</feature>
<evidence type="ECO:0000259" key="10">
    <source>
        <dbReference type="Pfam" id="PF00561"/>
    </source>
</evidence>
<gene>
    <name evidence="12" type="ORF">HKN21_06165</name>
</gene>
<dbReference type="GO" id="GO:0005737">
    <property type="term" value="C:cytoplasm"/>
    <property type="evidence" value="ECO:0007669"/>
    <property type="project" value="UniProtKB-SubCell"/>
</dbReference>
<protein>
    <recommendedName>
        <fullName evidence="4">prolyl aminopeptidase</fullName>
        <ecNumber evidence="4">3.4.11.5</ecNumber>
    </recommendedName>
    <alternativeName>
        <fullName evidence="9">Prolyl aminopeptidase</fullName>
    </alternativeName>
</protein>
<dbReference type="Gene3D" id="3.40.50.1820">
    <property type="entry name" value="alpha/beta hydrolase"/>
    <property type="match status" value="1"/>
</dbReference>
<evidence type="ECO:0000256" key="2">
    <source>
        <dbReference type="ARBA" id="ARBA00004496"/>
    </source>
</evidence>
<dbReference type="InterPro" id="IPR005944">
    <property type="entry name" value="Pro_iminopeptidase"/>
</dbReference>
<dbReference type="InterPro" id="IPR000073">
    <property type="entry name" value="AB_hydrolase_1"/>
</dbReference>
<sequence>MIRIRGLLLVLFLATGCGGGGLETPDISAQTETPSRFPNFLGPCDVVPGALCGTYEVWENRQAAKGRRIELYLVVLPATGEGPVGPPVFPLAGGPGQAAAEGAGFIAGMLSAVRPSHDLVLVDQRGTGSSHPLDCAEPGPDVPLQAVLDDFRSREFVSTCLEAQDADVRFYTTDDAVKDLEEIRQVFGYDQISLTGGSYGTRVALHYLRKYPEHVFAAVLDGVAPPSNSSVAPFAKAFEATLAAVFDACREDPDCRSLIPDPEATWAEALSQFSLGTLTTEATHPGTGQTERVTLVRGDFVDGVRRSLYVANRWPDTMRTILAASKGDFDPYVENEYASQRGIRSFISLGMLLSVSCTESLPGLSDETAVAAAVTGTSLGDHRVRTLREACSAWEHGDLPEGWNDPITSDVPVLMLSGLLDPATPPWLAEEVARHLPNKLHLLIPNRSHGPGDFQCEAAIVQQFLETGTWEGIDTSCINETTLPPFGAVQGEATVEEVTVDVAILETYVGKYQVQPGFAIEIVLEDGQLFAVPPGQPKEQLRPESMDTFYVAGIRQRMTFLKNESGVVDRFTIPNGPTAKRIDP</sequence>
<dbReference type="PRINTS" id="PR00793">
    <property type="entry name" value="PROAMNOPTASE"/>
</dbReference>
<dbReference type="InterPro" id="IPR002410">
    <property type="entry name" value="Peptidase_S33"/>
</dbReference>
<name>A0A7Y2E7X3_UNCEI</name>
<dbReference type="InterPro" id="IPR021860">
    <property type="entry name" value="Peptidase_S12_Pab87-rel_C"/>
</dbReference>
<keyword evidence="6" id="KW-0963">Cytoplasm</keyword>
<dbReference type="EC" id="3.4.11.5" evidence="4"/>
<evidence type="ECO:0000256" key="4">
    <source>
        <dbReference type="ARBA" id="ARBA00012568"/>
    </source>
</evidence>
<keyword evidence="5" id="KW-0031">Aminopeptidase</keyword>
<accession>A0A7Y2E7X3</accession>
<reference evidence="12 13" key="1">
    <citation type="submission" date="2020-03" db="EMBL/GenBank/DDBJ databases">
        <title>Metabolic flexibility allows generalist bacteria to become dominant in a frequently disturbed ecosystem.</title>
        <authorList>
            <person name="Chen Y.-J."/>
            <person name="Leung P.M."/>
            <person name="Bay S.K."/>
            <person name="Hugenholtz P."/>
            <person name="Kessler A.J."/>
            <person name="Shelley G."/>
            <person name="Waite D.W."/>
            <person name="Cook P.L."/>
            <person name="Greening C."/>
        </authorList>
    </citation>
    <scope>NUCLEOTIDE SEQUENCE [LARGE SCALE GENOMIC DNA]</scope>
    <source>
        <strain evidence="12">SS_bin_28</strain>
    </source>
</reference>
<feature type="domain" description="AB hydrolase-1" evidence="10">
    <location>
        <begin position="91"/>
        <end position="449"/>
    </location>
</feature>
<dbReference type="Pfam" id="PF11954">
    <property type="entry name" value="DUF3471"/>
    <property type="match status" value="1"/>
</dbReference>
<dbReference type="PROSITE" id="PS51257">
    <property type="entry name" value="PROKAR_LIPOPROTEIN"/>
    <property type="match status" value="1"/>
</dbReference>
<keyword evidence="7" id="KW-0645">Protease</keyword>
<evidence type="ECO:0000256" key="7">
    <source>
        <dbReference type="ARBA" id="ARBA00022670"/>
    </source>
</evidence>
<evidence type="ECO:0000313" key="12">
    <source>
        <dbReference type="EMBL" id="NNF06325.1"/>
    </source>
</evidence>
<dbReference type="PANTHER" id="PTHR43722:SF1">
    <property type="entry name" value="PROLINE IMINOPEPTIDASE"/>
    <property type="match status" value="1"/>
</dbReference>